<keyword evidence="1" id="KW-0175">Coiled coil</keyword>
<dbReference type="RefSeq" id="XP_029229861.1">
    <property type="nucleotide sequence ID" value="XM_029369998.1"/>
</dbReference>
<dbReference type="Proteomes" id="UP000284403">
    <property type="component" value="Unassembled WGS sequence"/>
</dbReference>
<accession>A0A3R7LF79</accession>
<feature type="compositionally biased region" description="Polar residues" evidence="2">
    <location>
        <begin position="11"/>
        <end position="20"/>
    </location>
</feature>
<evidence type="ECO:0000256" key="1">
    <source>
        <dbReference type="SAM" id="Coils"/>
    </source>
</evidence>
<organism evidence="3 4">
    <name type="scientific">Trypanosoma conorhini</name>
    <dbReference type="NCBI Taxonomy" id="83891"/>
    <lineage>
        <taxon>Eukaryota</taxon>
        <taxon>Discoba</taxon>
        <taxon>Euglenozoa</taxon>
        <taxon>Kinetoplastea</taxon>
        <taxon>Metakinetoplastina</taxon>
        <taxon>Trypanosomatida</taxon>
        <taxon>Trypanosomatidae</taxon>
        <taxon>Trypanosoma</taxon>
    </lineage>
</organism>
<feature type="coiled-coil region" evidence="1">
    <location>
        <begin position="464"/>
        <end position="491"/>
    </location>
</feature>
<feature type="compositionally biased region" description="Polar residues" evidence="2">
    <location>
        <begin position="571"/>
        <end position="584"/>
    </location>
</feature>
<evidence type="ECO:0000313" key="4">
    <source>
        <dbReference type="Proteomes" id="UP000284403"/>
    </source>
</evidence>
<evidence type="ECO:0000313" key="3">
    <source>
        <dbReference type="EMBL" id="RNF22476.1"/>
    </source>
</evidence>
<proteinExistence type="predicted"/>
<gene>
    <name evidence="3" type="ORF">Tco025E_03076</name>
</gene>
<comment type="caution">
    <text evidence="3">The sequence shown here is derived from an EMBL/GenBank/DDBJ whole genome shotgun (WGS) entry which is preliminary data.</text>
</comment>
<dbReference type="OrthoDB" id="273530at2759"/>
<keyword evidence="4" id="KW-1185">Reference proteome</keyword>
<dbReference type="GeneID" id="40316687"/>
<feature type="region of interest" description="Disordered" evidence="2">
    <location>
        <begin position="80"/>
        <end position="100"/>
    </location>
</feature>
<dbReference type="AlphaFoldDB" id="A0A3R7LF79"/>
<feature type="region of interest" description="Disordered" evidence="2">
    <location>
        <begin position="287"/>
        <end position="306"/>
    </location>
</feature>
<feature type="region of interest" description="Disordered" evidence="2">
    <location>
        <begin position="571"/>
        <end position="606"/>
    </location>
</feature>
<reference evidence="3 4" key="1">
    <citation type="journal article" date="2018" name="BMC Genomics">
        <title>Genomic comparison of Trypanosoma conorhini and Trypanosoma rangeli to Trypanosoma cruzi strains of high and low virulence.</title>
        <authorList>
            <person name="Bradwell K.R."/>
            <person name="Koparde V.N."/>
            <person name="Matveyev A.V."/>
            <person name="Serrano M.G."/>
            <person name="Alves J.M."/>
            <person name="Parikh H."/>
            <person name="Huang B."/>
            <person name="Lee V."/>
            <person name="Espinosa-Alvarez O."/>
            <person name="Ortiz P.A."/>
            <person name="Costa-Martins A.G."/>
            <person name="Teixeira M.M."/>
            <person name="Buck G.A."/>
        </authorList>
    </citation>
    <scope>NUCLEOTIDE SEQUENCE [LARGE SCALE GENOMIC DNA]</scope>
    <source>
        <strain evidence="3 4">025E</strain>
    </source>
</reference>
<sequence>MSYATDDAPTTVRNLSQGSSGVDCPGEAEMRPATEPPALAHYPLGSWERHLLEERLRAVKVYERERLLQEELKKECTFQPRLGTPRGRENEPPKDFVSAGHKQRHVPVFERLAHRAKEREARLTLLTEEKRRSEEEALQHAFRPRVNSVPEQLVPFASSEARIPVEERLLHYGRSVEQSRRLLQLQRQQKEIEELRQRAAVRRAHSSASGENPQSDIAKRSKRFLIEREMQRAVARQALLKEHSFRPKVCTTSDAIDRTLKANNNVRDRGLALYEEGMRRQQQRQAETVQRQGRESNGLYKPTTNPFTERWIHHGQHRGLFRQDFVRRQKIYQRVKEEHQRNLIAALEEGERAEVPRVSQAMIDRQVERLYLGAQEMRTEAKKRLEDHVKARECPFRPQLAPGTAYVIARTQREADVVKRLASAPRSRHAGHQSMFDAASLEGKEEDGGNAPRNSKVIHPEAAAEFYDRQRRALEEREAQLREQKQRLAMEELCACTFRPRTCTDEYLHRRQVQATRVTQQPVEARVSGVAAYLQRQAEAQRRLREQESRYNNLGRGLRCNGANTTVITPFNLSSGRGTRSQGLSPRWDEPKTNGGEKGGGHRHVDPYSKNEILMALRGKLAESPARSRLR</sequence>
<dbReference type="PANTHER" id="PTHR37028:SF8">
    <property type="entry name" value="200 KDA ANTIGEN P200"/>
    <property type="match status" value="1"/>
</dbReference>
<name>A0A3R7LF79_9TRYP</name>
<protein>
    <submittedName>
        <fullName evidence="3">200 kDa antigen p200</fullName>
    </submittedName>
</protein>
<feature type="coiled-coil region" evidence="1">
    <location>
        <begin position="178"/>
        <end position="205"/>
    </location>
</feature>
<dbReference type="EMBL" id="MKKU01000136">
    <property type="protein sequence ID" value="RNF22476.1"/>
    <property type="molecule type" value="Genomic_DNA"/>
</dbReference>
<feature type="region of interest" description="Disordered" evidence="2">
    <location>
        <begin position="1"/>
        <end position="40"/>
    </location>
</feature>
<dbReference type="PANTHER" id="PTHR37028">
    <property type="entry name" value="UNNAMED PRODUCT-RELATED"/>
    <property type="match status" value="1"/>
</dbReference>
<evidence type="ECO:0000256" key="2">
    <source>
        <dbReference type="SAM" id="MobiDB-lite"/>
    </source>
</evidence>